<reference evidence="4 5" key="1">
    <citation type="submission" date="2017-06" db="EMBL/GenBank/DDBJ databases">
        <title>Genome sequencing of cyanobaciteial culture collection at National Institute for Environmental Studies (NIES).</title>
        <authorList>
            <person name="Hirose Y."/>
            <person name="Shimura Y."/>
            <person name="Fujisawa T."/>
            <person name="Nakamura Y."/>
            <person name="Kawachi M."/>
        </authorList>
    </citation>
    <scope>NUCLEOTIDE SEQUENCE [LARGE SCALE GENOMIC DNA]</scope>
    <source>
        <strain evidence="4 5">NIES-267</strain>
    </source>
</reference>
<evidence type="ECO:0000256" key="1">
    <source>
        <dbReference type="ARBA" id="ARBA00023172"/>
    </source>
</evidence>
<name>A0A1Z4LXM2_9CYAN</name>
<dbReference type="AlphaFoldDB" id="A0A1Z4LXM2"/>
<dbReference type="OrthoDB" id="421803at2"/>
<feature type="domain" description="Tyr recombinase" evidence="3">
    <location>
        <begin position="241"/>
        <end position="423"/>
    </location>
</feature>
<dbReference type="InterPro" id="IPR011010">
    <property type="entry name" value="DNA_brk_join_enz"/>
</dbReference>
<organism evidence="4 5">
    <name type="scientific">Calothrix parasitica NIES-267</name>
    <dbReference type="NCBI Taxonomy" id="1973488"/>
    <lineage>
        <taxon>Bacteria</taxon>
        <taxon>Bacillati</taxon>
        <taxon>Cyanobacteriota</taxon>
        <taxon>Cyanophyceae</taxon>
        <taxon>Nostocales</taxon>
        <taxon>Calotrichaceae</taxon>
        <taxon>Calothrix</taxon>
    </lineage>
</organism>
<gene>
    <name evidence="4" type="primary">xisC_5</name>
    <name evidence="4" type="ORF">NIES267_53970</name>
</gene>
<evidence type="ECO:0000259" key="3">
    <source>
        <dbReference type="PROSITE" id="PS51898"/>
    </source>
</evidence>
<dbReference type="Proteomes" id="UP000218418">
    <property type="component" value="Chromosome"/>
</dbReference>
<protein>
    <submittedName>
        <fullName evidence="4">HupL element site-specific recombinase XisC</fullName>
    </submittedName>
</protein>
<dbReference type="PROSITE" id="PS51898">
    <property type="entry name" value="TYR_RECOMBINASE"/>
    <property type="match status" value="1"/>
</dbReference>
<dbReference type="InterPro" id="IPR013762">
    <property type="entry name" value="Integrase-like_cat_sf"/>
</dbReference>
<dbReference type="SUPFAM" id="SSF56349">
    <property type="entry name" value="DNA breaking-rejoining enzymes"/>
    <property type="match status" value="1"/>
</dbReference>
<dbReference type="Gene3D" id="1.10.443.10">
    <property type="entry name" value="Intergrase catalytic core"/>
    <property type="match status" value="1"/>
</dbReference>
<accession>A0A1Z4LXM2</accession>
<keyword evidence="5" id="KW-1185">Reference proteome</keyword>
<evidence type="ECO:0000313" key="5">
    <source>
        <dbReference type="Proteomes" id="UP000218418"/>
    </source>
</evidence>
<evidence type="ECO:0000256" key="2">
    <source>
        <dbReference type="SAM" id="Coils"/>
    </source>
</evidence>
<dbReference type="EMBL" id="AP018227">
    <property type="protein sequence ID" value="BAY85891.1"/>
    <property type="molecule type" value="Genomic_DNA"/>
</dbReference>
<dbReference type="InterPro" id="IPR002104">
    <property type="entry name" value="Integrase_catalytic"/>
</dbReference>
<evidence type="ECO:0000313" key="4">
    <source>
        <dbReference type="EMBL" id="BAY85891.1"/>
    </source>
</evidence>
<dbReference type="GO" id="GO:0015074">
    <property type="term" value="P:DNA integration"/>
    <property type="evidence" value="ECO:0007669"/>
    <property type="project" value="InterPro"/>
</dbReference>
<dbReference type="CDD" id="cd00796">
    <property type="entry name" value="INT_Rci_Hp1_C"/>
    <property type="match status" value="1"/>
</dbReference>
<feature type="coiled-coil region" evidence="2">
    <location>
        <begin position="432"/>
        <end position="459"/>
    </location>
</feature>
<keyword evidence="1" id="KW-0233">DNA recombination</keyword>
<dbReference type="GO" id="GO:0006310">
    <property type="term" value="P:DNA recombination"/>
    <property type="evidence" value="ECO:0007669"/>
    <property type="project" value="UniProtKB-KW"/>
</dbReference>
<proteinExistence type="predicted"/>
<dbReference type="GO" id="GO:0003677">
    <property type="term" value="F:DNA binding"/>
    <property type="evidence" value="ECO:0007669"/>
    <property type="project" value="InterPro"/>
</dbReference>
<sequence>MKQVHLEDLFDEFEVPASTDGSYMGTQNQVKATQEYMDKKIEEKLKDINARLKASKTKVSIKKVGDTLQLRATLPLKPGDTNKSGRSRKQYFISLGIPANFNGLKTAEEEAYELGKLIARKCFEWNYKYLGQQANQQEFKTFKQVSETLESEYFSTRKRTIKSEHSFWHLYKRYKQYFESDLPVTSENIVEIIKSITSPSSRDQAIRIARVFSKIHCIEVNLKDLKLPIIPNDRYVPADIEIIEAFEKYQEKGQNTKIRKDYRNSWKLHRLVFGLIATYGLRPREVFNQPDLDWFLNDENTDNIWKVHKSNKTGYREVLPFVPEWVELFELKNPEAICLLKAKIQSITSFQELSHLVQTNARWFRRILDLPFEPYDLRHACAIRAHIQGLPIKASADNLGHSVEMHTKVYQRWFSLENRKQVMKSAINRKSREQLEAENIRLIAENQRLKYQLDKLQQISSY</sequence>
<keyword evidence="2" id="KW-0175">Coiled coil</keyword>